<dbReference type="PROSITE" id="PS50011">
    <property type="entry name" value="PROTEIN_KINASE_DOM"/>
    <property type="match status" value="1"/>
</dbReference>
<accession>A0AAV8D0A7</accession>
<dbReference type="AlphaFoldDB" id="A0AAV8D0A7"/>
<dbReference type="FunFam" id="3.80.10.10:FF:000415">
    <property type="entry name" value="Inactive LRR receptor-like serine/threonine-protein kinase BIR2"/>
    <property type="match status" value="1"/>
</dbReference>
<dbReference type="Gene3D" id="3.80.10.10">
    <property type="entry name" value="Ribonuclease Inhibitor"/>
    <property type="match status" value="1"/>
</dbReference>
<evidence type="ECO:0000259" key="8">
    <source>
        <dbReference type="PROSITE" id="PS50011"/>
    </source>
</evidence>
<keyword evidence="5 7" id="KW-1133">Transmembrane helix</keyword>
<keyword evidence="2" id="KW-0433">Leucine-rich repeat</keyword>
<evidence type="ECO:0000256" key="5">
    <source>
        <dbReference type="ARBA" id="ARBA00022989"/>
    </source>
</evidence>
<evidence type="ECO:0000313" key="10">
    <source>
        <dbReference type="Proteomes" id="UP001140206"/>
    </source>
</evidence>
<dbReference type="InterPro" id="IPR032675">
    <property type="entry name" value="LRR_dom_sf"/>
</dbReference>
<feature type="transmembrane region" description="Helical" evidence="7">
    <location>
        <begin position="273"/>
        <end position="299"/>
    </location>
</feature>
<dbReference type="InterPro" id="IPR011009">
    <property type="entry name" value="Kinase-like_dom_sf"/>
</dbReference>
<dbReference type="Pfam" id="PF00560">
    <property type="entry name" value="LRR_1"/>
    <property type="match status" value="4"/>
</dbReference>
<gene>
    <name evidence="9" type="ORF">LUZ62_072260</name>
</gene>
<evidence type="ECO:0000256" key="6">
    <source>
        <dbReference type="ARBA" id="ARBA00023136"/>
    </source>
</evidence>
<dbReference type="GO" id="GO:0005524">
    <property type="term" value="F:ATP binding"/>
    <property type="evidence" value="ECO:0007669"/>
    <property type="project" value="InterPro"/>
</dbReference>
<evidence type="ECO:0000256" key="4">
    <source>
        <dbReference type="ARBA" id="ARBA00022737"/>
    </source>
</evidence>
<dbReference type="PANTHER" id="PTHR48007">
    <property type="entry name" value="LEUCINE-RICH REPEAT RECEPTOR-LIKE PROTEIN KINASE PXC1"/>
    <property type="match status" value="1"/>
</dbReference>
<keyword evidence="9" id="KW-0808">Transferase</keyword>
<feature type="domain" description="Protein kinase" evidence="8">
    <location>
        <begin position="356"/>
        <end position="639"/>
    </location>
</feature>
<dbReference type="InterPro" id="IPR000719">
    <property type="entry name" value="Prot_kinase_dom"/>
</dbReference>
<dbReference type="FunFam" id="3.30.200.20:FF:000428">
    <property type="entry name" value="Inactive LRR receptor-like serine/threonine-protein kinase BIR2"/>
    <property type="match status" value="1"/>
</dbReference>
<proteinExistence type="predicted"/>
<dbReference type="SUPFAM" id="SSF56112">
    <property type="entry name" value="Protein kinase-like (PK-like)"/>
    <property type="match status" value="1"/>
</dbReference>
<evidence type="ECO:0000256" key="2">
    <source>
        <dbReference type="ARBA" id="ARBA00022614"/>
    </source>
</evidence>
<dbReference type="Pfam" id="PF08263">
    <property type="entry name" value="LRRNT_2"/>
    <property type="match status" value="1"/>
</dbReference>
<dbReference type="InterPro" id="IPR001245">
    <property type="entry name" value="Ser-Thr/Tyr_kinase_cat_dom"/>
</dbReference>
<dbReference type="GO" id="GO:0016020">
    <property type="term" value="C:membrane"/>
    <property type="evidence" value="ECO:0007669"/>
    <property type="project" value="UniProtKB-SubCell"/>
</dbReference>
<dbReference type="InterPro" id="IPR046959">
    <property type="entry name" value="PRK1-6/SRF4-like"/>
</dbReference>
<dbReference type="EMBL" id="JAMFTS010000004">
    <property type="protein sequence ID" value="KAJ4761885.1"/>
    <property type="molecule type" value="Genomic_DNA"/>
</dbReference>
<comment type="caution">
    <text evidence="9">The sequence shown here is derived from an EMBL/GenBank/DDBJ whole genome shotgun (WGS) entry which is preliminary data.</text>
</comment>
<keyword evidence="9" id="KW-0675">Receptor</keyword>
<keyword evidence="9" id="KW-0418">Kinase</keyword>
<feature type="transmembrane region" description="Helical" evidence="7">
    <location>
        <begin position="57"/>
        <end position="75"/>
    </location>
</feature>
<dbReference type="Gene3D" id="1.10.510.10">
    <property type="entry name" value="Transferase(Phosphotransferase) domain 1"/>
    <property type="match status" value="1"/>
</dbReference>
<evidence type="ECO:0000256" key="3">
    <source>
        <dbReference type="ARBA" id="ARBA00022692"/>
    </source>
</evidence>
<name>A0AAV8D0A7_9POAL</name>
<dbReference type="PRINTS" id="PR00019">
    <property type="entry name" value="LEURICHRPT"/>
</dbReference>
<dbReference type="SUPFAM" id="SSF52058">
    <property type="entry name" value="L domain-like"/>
    <property type="match status" value="1"/>
</dbReference>
<dbReference type="Proteomes" id="UP001140206">
    <property type="component" value="Chromosome 4"/>
</dbReference>
<dbReference type="GO" id="GO:0004672">
    <property type="term" value="F:protein kinase activity"/>
    <property type="evidence" value="ECO:0007669"/>
    <property type="project" value="InterPro"/>
</dbReference>
<keyword evidence="6 7" id="KW-0472">Membrane</keyword>
<dbReference type="Pfam" id="PF07714">
    <property type="entry name" value="PK_Tyr_Ser-Thr"/>
    <property type="match status" value="1"/>
</dbReference>
<dbReference type="Gene3D" id="3.30.200.20">
    <property type="entry name" value="Phosphorylase Kinase, domain 1"/>
    <property type="match status" value="1"/>
</dbReference>
<comment type="subcellular location">
    <subcellularLocation>
        <location evidence="1">Membrane</location>
    </subcellularLocation>
</comment>
<dbReference type="InterPro" id="IPR013210">
    <property type="entry name" value="LRR_N_plant-typ"/>
</dbReference>
<keyword evidence="4" id="KW-0677">Repeat</keyword>
<sequence length="664" mass="71961">MTCLGDFSGQIPLPRSTSSFPFFSSLSLSLSLSLSRIQSINPSNTWRTSMRQYHLPLHLLLLLLSLIAAASAADVTTGEDDMKCLKGVHDSLGDPALRLSSWDFSNTTVGFVCSFAGVSCWNMQENRVIALNLPSMSLTGSIPSALQYCRSVTSLDLSSNNLSGSIPPALCDWLPFLVSLDLSSNNLNGSIPSELSSCKYLNTLRLASNSLSGQIPASLSRLDRLKTLDFSNNQLTGSIPAQFSSFDAAGFENNPSLCGRPLSSCGARSRRSLAIIIAAGVFGATISLLFAFFVYRWFFSPSAKGKMGKTGSEDGRWWAERLGATHNRFVQVSLFQKPIVKVKLADLMAATGNFHPDNIVTAGSARTGTSYRAILRDGSGLTVKRLHSCPLSEKAFRSEMGQVGQLRHPNLVPLLGFCVVEDERLLVYKHMPSGALSSVLHSPKLRSDLLDWPTRLRIAIGAAHGLAWLHHGFQIPVIHQNFSSSAVLLDDDYEARITDVGVTRLVRGTPGEGGDTSPFLNGDFGDFGYIAPEYASNPVATTKGDVYAFGVVLLELATGQEAAMVSSEVAGEGFKGNLTDWVSQLAGAGRVGEVIDRSIYGIGFDDEIVEFIKVAIGCVSPRPKERFSMYRAYHSLKIIGRNNDASEQYDEFPLTYCKDEPDAM</sequence>
<organism evidence="9 10">
    <name type="scientific">Rhynchospora pubera</name>
    <dbReference type="NCBI Taxonomy" id="906938"/>
    <lineage>
        <taxon>Eukaryota</taxon>
        <taxon>Viridiplantae</taxon>
        <taxon>Streptophyta</taxon>
        <taxon>Embryophyta</taxon>
        <taxon>Tracheophyta</taxon>
        <taxon>Spermatophyta</taxon>
        <taxon>Magnoliopsida</taxon>
        <taxon>Liliopsida</taxon>
        <taxon>Poales</taxon>
        <taxon>Cyperaceae</taxon>
        <taxon>Cyperoideae</taxon>
        <taxon>Rhynchosporeae</taxon>
        <taxon>Rhynchospora</taxon>
    </lineage>
</organism>
<protein>
    <submittedName>
        <fullName evidence="9">Leucine-rich repeat receptor-like protein kinase</fullName>
    </submittedName>
</protein>
<dbReference type="InterPro" id="IPR001611">
    <property type="entry name" value="Leu-rich_rpt"/>
</dbReference>
<evidence type="ECO:0000256" key="7">
    <source>
        <dbReference type="SAM" id="Phobius"/>
    </source>
</evidence>
<dbReference type="PANTHER" id="PTHR48007:SF86">
    <property type="entry name" value="(WILD MALAYSIAN BANANA) HYPOTHETICAL PROTEIN"/>
    <property type="match status" value="1"/>
</dbReference>
<reference evidence="9" key="1">
    <citation type="submission" date="2022-08" db="EMBL/GenBank/DDBJ databases">
        <authorList>
            <person name="Marques A."/>
        </authorList>
    </citation>
    <scope>NUCLEOTIDE SEQUENCE</scope>
    <source>
        <strain evidence="9">RhyPub2mFocal</strain>
        <tissue evidence="9">Leaves</tissue>
    </source>
</reference>
<evidence type="ECO:0000256" key="1">
    <source>
        <dbReference type="ARBA" id="ARBA00004370"/>
    </source>
</evidence>
<keyword evidence="3 7" id="KW-0812">Transmembrane</keyword>
<keyword evidence="10" id="KW-1185">Reference proteome</keyword>
<evidence type="ECO:0000313" key="9">
    <source>
        <dbReference type="EMBL" id="KAJ4761885.1"/>
    </source>
</evidence>